<reference evidence="2 3" key="1">
    <citation type="submission" date="2008-12" db="EMBL/GenBank/DDBJ databases">
        <authorList>
            <person name="Fulton L."/>
            <person name="Clifton S."/>
            <person name="Fulton B."/>
            <person name="Xu J."/>
            <person name="Minx P."/>
            <person name="Pepin K.H."/>
            <person name="Johnson M."/>
            <person name="Bhonagiri V."/>
            <person name="Nash W.E."/>
            <person name="Mardis E.R."/>
            <person name="Wilson R.K."/>
        </authorList>
    </citation>
    <scope>NUCLEOTIDE SEQUENCE [LARGE SCALE GENOMIC DNA]</scope>
    <source>
        <strain evidence="2 3">DSM 18228</strain>
    </source>
</reference>
<dbReference type="EMBL" id="ACBW01000038">
    <property type="protein sequence ID" value="EEF75051.1"/>
    <property type="molecule type" value="Genomic_DNA"/>
</dbReference>
<comment type="caution">
    <text evidence="2">The sequence shown here is derived from an EMBL/GenBank/DDBJ whole genome shotgun (WGS) entry which is preliminary data.</text>
</comment>
<evidence type="ECO:0000313" key="3">
    <source>
        <dbReference type="Proteomes" id="UP000014073"/>
    </source>
</evidence>
<organism evidence="2 3">
    <name type="scientific">Phocaeicola coprophilus DSM 18228 = JCM 13818</name>
    <dbReference type="NCBI Taxonomy" id="547042"/>
    <lineage>
        <taxon>Bacteria</taxon>
        <taxon>Pseudomonadati</taxon>
        <taxon>Bacteroidota</taxon>
        <taxon>Bacteroidia</taxon>
        <taxon>Bacteroidales</taxon>
        <taxon>Bacteroidaceae</taxon>
        <taxon>Phocaeicola</taxon>
    </lineage>
</organism>
<keyword evidence="1" id="KW-1133">Transmembrane helix</keyword>
<gene>
    <name evidence="2" type="ORF">BACCOPRO_00533</name>
</gene>
<feature type="transmembrane region" description="Helical" evidence="1">
    <location>
        <begin position="6"/>
        <end position="23"/>
    </location>
</feature>
<keyword evidence="1" id="KW-0812">Transmembrane</keyword>
<evidence type="ECO:0000256" key="1">
    <source>
        <dbReference type="SAM" id="Phobius"/>
    </source>
</evidence>
<evidence type="ECO:0000313" key="2">
    <source>
        <dbReference type="EMBL" id="EEF75051.1"/>
    </source>
</evidence>
<keyword evidence="3" id="KW-1185">Reference proteome</keyword>
<proteinExistence type="predicted"/>
<keyword evidence="1" id="KW-0472">Membrane</keyword>
<feature type="transmembrane region" description="Helical" evidence="1">
    <location>
        <begin position="35"/>
        <end position="56"/>
    </location>
</feature>
<dbReference type="HOGENOM" id="CLU_2931474_0_0_10"/>
<accession>S0F930</accession>
<dbReference type="Proteomes" id="UP000014073">
    <property type="component" value="Unassembled WGS sequence"/>
</dbReference>
<dbReference type="AlphaFoldDB" id="S0F930"/>
<sequence>MMMFLFSHFYILFYYFVGNPILDSKSNLFKCINEICGQVFFPILLLLLILCFKQGLNYVA</sequence>
<name>S0F930_9BACT</name>
<protein>
    <submittedName>
        <fullName evidence="2">Uncharacterized protein</fullName>
    </submittedName>
</protein>